<evidence type="ECO:0000256" key="3">
    <source>
        <dbReference type="ARBA" id="ARBA00022691"/>
    </source>
</evidence>
<evidence type="ECO:0000256" key="2">
    <source>
        <dbReference type="ARBA" id="ARBA00022679"/>
    </source>
</evidence>
<dbReference type="KEGG" id="vra:106763376"/>
<dbReference type="AlphaFoldDB" id="A0A1S3UAL0"/>
<dbReference type="Proteomes" id="UP000087766">
    <property type="component" value="Chromosome 6"/>
</dbReference>
<dbReference type="OrthoDB" id="2410195at2759"/>
<dbReference type="InterPro" id="IPR029063">
    <property type="entry name" value="SAM-dependent_MTases_sf"/>
</dbReference>
<dbReference type="GO" id="GO:0032259">
    <property type="term" value="P:methylation"/>
    <property type="evidence" value="ECO:0007669"/>
    <property type="project" value="UniProtKB-KW"/>
</dbReference>
<dbReference type="PROSITE" id="PS51683">
    <property type="entry name" value="SAM_OMT_II"/>
    <property type="match status" value="1"/>
</dbReference>
<reference evidence="6" key="2">
    <citation type="submission" date="2025-08" db="UniProtKB">
        <authorList>
            <consortium name="RefSeq"/>
        </authorList>
    </citation>
    <scope>IDENTIFICATION</scope>
    <source>
        <tissue evidence="6">Leaf</tissue>
    </source>
</reference>
<sequence>MVDSFIDVERVTEPTFKVPLDVVYAGCNRKVNHLFNDAMENDTRLISSLMIEKCKGTFTRLKSLVDVGGGTGTMAKAIAKSFPKMQCIVLDLPHVVAGLQGAENLKYVGGDMFEAIPPADSILLKWIMHDWSDEECMKILKKCKEAIRKEGKKGKVIIIETVMDDEKRDDDDEFVETQLLFDILMMGFFVESSHQTSKSLECSGMKMMSDSIVISENLIQELIKKTVVICLLGVSLKETCIELTI</sequence>
<keyword evidence="5" id="KW-1185">Reference proteome</keyword>
<keyword evidence="1" id="KW-0489">Methyltransferase</keyword>
<dbReference type="InterPro" id="IPR001077">
    <property type="entry name" value="COMT_C"/>
</dbReference>
<evidence type="ECO:0000259" key="4">
    <source>
        <dbReference type="Pfam" id="PF00891"/>
    </source>
</evidence>
<dbReference type="PANTHER" id="PTHR11746">
    <property type="entry name" value="O-METHYLTRANSFERASE"/>
    <property type="match status" value="1"/>
</dbReference>
<dbReference type="CDD" id="cd02440">
    <property type="entry name" value="AdoMet_MTases"/>
    <property type="match status" value="1"/>
</dbReference>
<dbReference type="Gene3D" id="3.40.50.150">
    <property type="entry name" value="Vaccinia Virus protein VP39"/>
    <property type="match status" value="1"/>
</dbReference>
<evidence type="ECO:0000313" key="6">
    <source>
        <dbReference type="RefSeq" id="XP_014503060.1"/>
    </source>
</evidence>
<dbReference type="RefSeq" id="XP_014503060.1">
    <property type="nucleotide sequence ID" value="XM_014647574.1"/>
</dbReference>
<dbReference type="SUPFAM" id="SSF53335">
    <property type="entry name" value="S-adenosyl-L-methionine-dependent methyltransferases"/>
    <property type="match status" value="1"/>
</dbReference>
<dbReference type="Pfam" id="PF00891">
    <property type="entry name" value="Methyltransf_2"/>
    <property type="match status" value="1"/>
</dbReference>
<organism evidence="5 6">
    <name type="scientific">Vigna radiata var. radiata</name>
    <name type="common">Mung bean</name>
    <name type="synonym">Phaseolus aureus</name>
    <dbReference type="NCBI Taxonomy" id="3916"/>
    <lineage>
        <taxon>Eukaryota</taxon>
        <taxon>Viridiplantae</taxon>
        <taxon>Streptophyta</taxon>
        <taxon>Embryophyta</taxon>
        <taxon>Tracheophyta</taxon>
        <taxon>Spermatophyta</taxon>
        <taxon>Magnoliopsida</taxon>
        <taxon>eudicotyledons</taxon>
        <taxon>Gunneridae</taxon>
        <taxon>Pentapetalae</taxon>
        <taxon>rosids</taxon>
        <taxon>fabids</taxon>
        <taxon>Fabales</taxon>
        <taxon>Fabaceae</taxon>
        <taxon>Papilionoideae</taxon>
        <taxon>50 kb inversion clade</taxon>
        <taxon>NPAAA clade</taxon>
        <taxon>indigoferoid/millettioid clade</taxon>
        <taxon>Phaseoleae</taxon>
        <taxon>Vigna</taxon>
    </lineage>
</organism>
<feature type="domain" description="O-methyltransferase C-terminal" evidence="4">
    <location>
        <begin position="27"/>
        <end position="186"/>
    </location>
</feature>
<proteinExistence type="predicted"/>
<dbReference type="GO" id="GO:0008171">
    <property type="term" value="F:O-methyltransferase activity"/>
    <property type="evidence" value="ECO:0007669"/>
    <property type="project" value="InterPro"/>
</dbReference>
<keyword evidence="2" id="KW-0808">Transferase</keyword>
<gene>
    <name evidence="6" type="primary">LOC106763376</name>
</gene>
<dbReference type="InterPro" id="IPR016461">
    <property type="entry name" value="COMT-like"/>
</dbReference>
<keyword evidence="3" id="KW-0949">S-adenosyl-L-methionine</keyword>
<dbReference type="GeneID" id="106763376"/>
<accession>A0A1S3UAL0</accession>
<reference evidence="5" key="1">
    <citation type="journal article" date="2014" name="Nat. Commun.">
        <title>Genome sequence of mungbean and insights into evolution within Vigna species.</title>
        <authorList>
            <person name="Kang Y.J."/>
            <person name="Kim S.K."/>
            <person name="Kim M.Y."/>
            <person name="Lestari P."/>
            <person name="Kim K.H."/>
            <person name="Ha B.K."/>
            <person name="Jun T.H."/>
            <person name="Hwang W.J."/>
            <person name="Lee T."/>
            <person name="Lee J."/>
            <person name="Shim S."/>
            <person name="Yoon M.Y."/>
            <person name="Jang Y.E."/>
            <person name="Han K.S."/>
            <person name="Taeprayoon P."/>
            <person name="Yoon N."/>
            <person name="Somta P."/>
            <person name="Tanya P."/>
            <person name="Kim K.S."/>
            <person name="Gwag J.G."/>
            <person name="Moon J.K."/>
            <person name="Lee Y.H."/>
            <person name="Park B.S."/>
            <person name="Bombarely A."/>
            <person name="Doyle J.J."/>
            <person name="Jackson S.A."/>
            <person name="Schafleitner R."/>
            <person name="Srinives P."/>
            <person name="Varshney R.K."/>
            <person name="Lee S.H."/>
        </authorList>
    </citation>
    <scope>NUCLEOTIDE SEQUENCE [LARGE SCALE GENOMIC DNA]</scope>
    <source>
        <strain evidence="5">cv. VC1973A</strain>
    </source>
</reference>
<evidence type="ECO:0000313" key="5">
    <source>
        <dbReference type="Proteomes" id="UP000087766"/>
    </source>
</evidence>
<protein>
    <submittedName>
        <fullName evidence="6">Probable O-methyltransferase 3</fullName>
    </submittedName>
</protein>
<evidence type="ECO:0000256" key="1">
    <source>
        <dbReference type="ARBA" id="ARBA00022603"/>
    </source>
</evidence>
<name>A0A1S3UAL0_VIGRR</name>